<dbReference type="InterPro" id="IPR017930">
    <property type="entry name" value="Myb_dom"/>
</dbReference>
<accession>D8LPL1</accession>
<dbReference type="PANTHER" id="PTHR44042">
    <property type="entry name" value="DUPLICATED HOMEODOMAIN-LIKE SUPERFAMILY PROTEIN-RELATED"/>
    <property type="match status" value="1"/>
</dbReference>
<dbReference type="InParanoid" id="D8LPL1"/>
<dbReference type="InterPro" id="IPR001005">
    <property type="entry name" value="SANT/Myb"/>
</dbReference>
<dbReference type="Proteomes" id="UP000002630">
    <property type="component" value="Linkage Group LG16"/>
</dbReference>
<organism evidence="3 4">
    <name type="scientific">Ectocarpus siliculosus</name>
    <name type="common">Brown alga</name>
    <name type="synonym">Conferva siliculosa</name>
    <dbReference type="NCBI Taxonomy" id="2880"/>
    <lineage>
        <taxon>Eukaryota</taxon>
        <taxon>Sar</taxon>
        <taxon>Stramenopiles</taxon>
        <taxon>Ochrophyta</taxon>
        <taxon>PX clade</taxon>
        <taxon>Phaeophyceae</taxon>
        <taxon>Ectocarpales</taxon>
        <taxon>Ectocarpaceae</taxon>
        <taxon>Ectocarpus</taxon>
    </lineage>
</organism>
<dbReference type="OrthoDB" id="118550at2759"/>
<evidence type="ECO:0000259" key="2">
    <source>
        <dbReference type="PROSITE" id="PS51294"/>
    </source>
</evidence>
<dbReference type="Gene3D" id="1.10.10.60">
    <property type="entry name" value="Homeodomain-like"/>
    <property type="match status" value="1"/>
</dbReference>
<feature type="region of interest" description="Disordered" evidence="1">
    <location>
        <begin position="87"/>
        <end position="140"/>
    </location>
</feature>
<dbReference type="PROSITE" id="PS51294">
    <property type="entry name" value="HTH_MYB"/>
    <property type="match status" value="1"/>
</dbReference>
<reference evidence="3 4" key="1">
    <citation type="journal article" date="2010" name="Nature">
        <title>The Ectocarpus genome and the independent evolution of multicellularity in brown algae.</title>
        <authorList>
            <person name="Cock J.M."/>
            <person name="Sterck L."/>
            <person name="Rouze P."/>
            <person name="Scornet D."/>
            <person name="Allen A.E."/>
            <person name="Amoutzias G."/>
            <person name="Anthouard V."/>
            <person name="Artiguenave F."/>
            <person name="Aury J.M."/>
            <person name="Badger J.H."/>
            <person name="Beszteri B."/>
            <person name="Billiau K."/>
            <person name="Bonnet E."/>
            <person name="Bothwell J.H."/>
            <person name="Bowler C."/>
            <person name="Boyen C."/>
            <person name="Brownlee C."/>
            <person name="Carrano C.J."/>
            <person name="Charrier B."/>
            <person name="Cho G.Y."/>
            <person name="Coelho S.M."/>
            <person name="Collen J."/>
            <person name="Corre E."/>
            <person name="Da Silva C."/>
            <person name="Delage L."/>
            <person name="Delaroque N."/>
            <person name="Dittami S.M."/>
            <person name="Doulbeau S."/>
            <person name="Elias M."/>
            <person name="Farnham G."/>
            <person name="Gachon C.M."/>
            <person name="Gschloessl B."/>
            <person name="Heesch S."/>
            <person name="Jabbari K."/>
            <person name="Jubin C."/>
            <person name="Kawai H."/>
            <person name="Kimura K."/>
            <person name="Kloareg B."/>
            <person name="Kupper F.C."/>
            <person name="Lang D."/>
            <person name="Le Bail A."/>
            <person name="Leblanc C."/>
            <person name="Lerouge P."/>
            <person name="Lohr M."/>
            <person name="Lopez P.J."/>
            <person name="Martens C."/>
            <person name="Maumus F."/>
            <person name="Michel G."/>
            <person name="Miranda-Saavedra D."/>
            <person name="Morales J."/>
            <person name="Moreau H."/>
            <person name="Motomura T."/>
            <person name="Nagasato C."/>
            <person name="Napoli C.A."/>
            <person name="Nelson D.R."/>
            <person name="Nyvall-Collen P."/>
            <person name="Peters A.F."/>
            <person name="Pommier C."/>
            <person name="Potin P."/>
            <person name="Poulain J."/>
            <person name="Quesneville H."/>
            <person name="Read B."/>
            <person name="Rensing S.A."/>
            <person name="Ritter A."/>
            <person name="Rousvoal S."/>
            <person name="Samanta M."/>
            <person name="Samson G."/>
            <person name="Schroeder D.C."/>
            <person name="Segurens B."/>
            <person name="Strittmatter M."/>
            <person name="Tonon T."/>
            <person name="Tregear J.W."/>
            <person name="Valentin K."/>
            <person name="von Dassow P."/>
            <person name="Yamagishi T."/>
            <person name="Van de Peer Y."/>
            <person name="Wincker P."/>
        </authorList>
    </citation>
    <scope>NUCLEOTIDE SEQUENCE [LARGE SCALE GENOMIC DNA]</scope>
    <source>
        <strain evidence="4">Ec32 / CCAP1310/4</strain>
    </source>
</reference>
<dbReference type="AlphaFoldDB" id="D8LPL1"/>
<evidence type="ECO:0000313" key="3">
    <source>
        <dbReference type="EMBL" id="CBN80483.1"/>
    </source>
</evidence>
<proteinExistence type="predicted"/>
<keyword evidence="4" id="KW-1185">Reference proteome</keyword>
<gene>
    <name evidence="3" type="ORF">Esi_0052_0172</name>
</gene>
<feature type="compositionally biased region" description="Low complexity" evidence="1">
    <location>
        <begin position="89"/>
        <end position="112"/>
    </location>
</feature>
<name>D8LPL1_ECTSI</name>
<dbReference type="Pfam" id="PF00249">
    <property type="entry name" value="Myb_DNA-binding"/>
    <property type="match status" value="1"/>
</dbReference>
<protein>
    <recommendedName>
        <fullName evidence="2">HTH myb-type domain-containing protein</fullName>
    </recommendedName>
</protein>
<dbReference type="EMBL" id="FN648730">
    <property type="protein sequence ID" value="CBN80483.1"/>
    <property type="molecule type" value="Genomic_DNA"/>
</dbReference>
<sequence length="157" mass="18596">MVRIRKNKGKWTREEHEAFLSGLWQHESNSHALVPTRSALQIRTHAQKYFDKIERGEKFPAQPYPSQYDAASGKSCIARGAYEYGAVNQQDQEQQQPQQQLQQEHQVQQEQQHGPHTMISDPPVNFMQQQQQQQQQWEHWNREQDELAAFAKWDLLF</sequence>
<dbReference type="CDD" id="cd00167">
    <property type="entry name" value="SANT"/>
    <property type="match status" value="1"/>
</dbReference>
<evidence type="ECO:0000256" key="1">
    <source>
        <dbReference type="SAM" id="MobiDB-lite"/>
    </source>
</evidence>
<dbReference type="InterPro" id="IPR009057">
    <property type="entry name" value="Homeodomain-like_sf"/>
</dbReference>
<dbReference type="EMBL" id="FN649741">
    <property type="protein sequence ID" value="CBN80483.1"/>
    <property type="molecule type" value="Genomic_DNA"/>
</dbReference>
<feature type="domain" description="HTH myb-type" evidence="2">
    <location>
        <begin position="3"/>
        <end position="54"/>
    </location>
</feature>
<dbReference type="SUPFAM" id="SSF46689">
    <property type="entry name" value="Homeodomain-like"/>
    <property type="match status" value="1"/>
</dbReference>
<evidence type="ECO:0000313" key="4">
    <source>
        <dbReference type="Proteomes" id="UP000002630"/>
    </source>
</evidence>